<dbReference type="PANTHER" id="PTHR32089:SF112">
    <property type="entry name" value="LYSOZYME-LIKE PROTEIN-RELATED"/>
    <property type="match status" value="1"/>
</dbReference>
<comment type="caution">
    <text evidence="5">The sequence shown here is derived from an EMBL/GenBank/DDBJ whole genome shotgun (WGS) entry which is preliminary data.</text>
</comment>
<evidence type="ECO:0000256" key="2">
    <source>
        <dbReference type="ARBA" id="ARBA00029447"/>
    </source>
</evidence>
<dbReference type="InterPro" id="IPR004089">
    <property type="entry name" value="MCPsignal_dom"/>
</dbReference>
<dbReference type="CDD" id="cd00130">
    <property type="entry name" value="PAS"/>
    <property type="match status" value="1"/>
</dbReference>
<dbReference type="EMBL" id="MLJW01000168">
    <property type="protein sequence ID" value="OIQ95380.1"/>
    <property type="molecule type" value="Genomic_DNA"/>
</dbReference>
<keyword evidence="1" id="KW-0807">Transducer</keyword>
<dbReference type="Pfam" id="PF00015">
    <property type="entry name" value="MCPsignal"/>
    <property type="match status" value="1"/>
</dbReference>
<dbReference type="InterPro" id="IPR035965">
    <property type="entry name" value="PAS-like_dom_sf"/>
</dbReference>
<dbReference type="PANTHER" id="PTHR32089">
    <property type="entry name" value="METHYL-ACCEPTING CHEMOTAXIS PROTEIN MCPB"/>
    <property type="match status" value="1"/>
</dbReference>
<dbReference type="GO" id="GO:0016020">
    <property type="term" value="C:membrane"/>
    <property type="evidence" value="ECO:0007669"/>
    <property type="project" value="InterPro"/>
</dbReference>
<dbReference type="Pfam" id="PF13188">
    <property type="entry name" value="PAS_8"/>
    <property type="match status" value="1"/>
</dbReference>
<dbReference type="GO" id="GO:0006935">
    <property type="term" value="P:chemotaxis"/>
    <property type="evidence" value="ECO:0007669"/>
    <property type="project" value="InterPro"/>
</dbReference>
<dbReference type="GO" id="GO:0007165">
    <property type="term" value="P:signal transduction"/>
    <property type="evidence" value="ECO:0007669"/>
    <property type="project" value="UniProtKB-KW"/>
</dbReference>
<dbReference type="SUPFAM" id="SSF58104">
    <property type="entry name" value="Methyl-accepting chemotaxis protein (MCP) signaling domain"/>
    <property type="match status" value="1"/>
</dbReference>
<feature type="domain" description="Methyl-accepting transducer" evidence="4">
    <location>
        <begin position="157"/>
        <end position="393"/>
    </location>
</feature>
<name>A0A1J5RTH4_9ZZZZ</name>
<dbReference type="SUPFAM" id="SSF55785">
    <property type="entry name" value="PYP-like sensor domain (PAS domain)"/>
    <property type="match status" value="1"/>
</dbReference>
<reference evidence="5" key="1">
    <citation type="submission" date="2016-10" db="EMBL/GenBank/DDBJ databases">
        <title>Sequence of Gallionella enrichment culture.</title>
        <authorList>
            <person name="Poehlein A."/>
            <person name="Muehling M."/>
            <person name="Daniel R."/>
        </authorList>
    </citation>
    <scope>NUCLEOTIDE SEQUENCE</scope>
</reference>
<dbReference type="Gene3D" id="1.10.287.950">
    <property type="entry name" value="Methyl-accepting chemotaxis protein"/>
    <property type="match status" value="1"/>
</dbReference>
<dbReference type="InterPro" id="IPR000014">
    <property type="entry name" value="PAS"/>
</dbReference>
<evidence type="ECO:0000313" key="5">
    <source>
        <dbReference type="EMBL" id="OIQ95380.1"/>
    </source>
</evidence>
<feature type="region of interest" description="Disordered" evidence="3">
    <location>
        <begin position="176"/>
        <end position="197"/>
    </location>
</feature>
<evidence type="ECO:0000256" key="3">
    <source>
        <dbReference type="SAM" id="MobiDB-lite"/>
    </source>
</evidence>
<comment type="similarity">
    <text evidence="2">Belongs to the methyl-accepting chemotaxis (MCP) protein family.</text>
</comment>
<dbReference type="PROSITE" id="PS50111">
    <property type="entry name" value="CHEMOTAXIS_TRANSDUC_2"/>
    <property type="match status" value="1"/>
</dbReference>
<dbReference type="PRINTS" id="PR00260">
    <property type="entry name" value="CHEMTRNSDUCR"/>
</dbReference>
<organism evidence="5">
    <name type="scientific">mine drainage metagenome</name>
    <dbReference type="NCBI Taxonomy" id="410659"/>
    <lineage>
        <taxon>unclassified sequences</taxon>
        <taxon>metagenomes</taxon>
        <taxon>ecological metagenomes</taxon>
    </lineage>
</organism>
<dbReference type="Gene3D" id="3.30.450.20">
    <property type="entry name" value="PAS domain"/>
    <property type="match status" value="1"/>
</dbReference>
<gene>
    <name evidence="5" type="primary">mcp2_6</name>
    <name evidence="5" type="ORF">GALL_226480</name>
</gene>
<evidence type="ECO:0000256" key="1">
    <source>
        <dbReference type="ARBA" id="ARBA00023224"/>
    </source>
</evidence>
<dbReference type="InterPro" id="IPR004090">
    <property type="entry name" value="Chemotax_Me-accpt_rcpt"/>
</dbReference>
<dbReference type="SMART" id="SM00283">
    <property type="entry name" value="MA"/>
    <property type="match status" value="1"/>
</dbReference>
<proteinExistence type="inferred from homology"/>
<evidence type="ECO:0000259" key="4">
    <source>
        <dbReference type="PROSITE" id="PS50111"/>
    </source>
</evidence>
<feature type="compositionally biased region" description="Low complexity" evidence="3">
    <location>
        <begin position="188"/>
        <end position="197"/>
    </location>
</feature>
<accession>A0A1J5RTH4</accession>
<sequence length="423" mass="44650">MSFSFFREKTDTYQDMHLVFFNQTPDAILVIDESARFVDCNDAAVKMFRAPGRQAILNSHPSALSPPTQPGGRDSKTLADEIIGEALRVGFARFEWLHRRLDGEAFPVTVTLFTAAVRGKPHIFTCLSDFSDMKERERRAAAMRDATSRFDQGVSGLLAELTGAAHDMSGLARGMVSDTEETRHQADATSSASSQASASVQTIASAAEELSTSITEISHQVHQAATLSQNAARDADQANSTVQSLAASSARIGDVVQLINDIASQTNLLALNATIEAARAGEAGKGFAVVAGEVKSLANQTSRATDEITAQIADVQRTSREAANAIGAIVGRIGGINSIASAIAAAVEQQTAATSEIARSIQGAADATHQVSASISGVNSVAERAGASATRVQSSSDLVTHHIDLLRGLSDTFLQEVRALEQR</sequence>
<dbReference type="GO" id="GO:0004888">
    <property type="term" value="F:transmembrane signaling receptor activity"/>
    <property type="evidence" value="ECO:0007669"/>
    <property type="project" value="InterPro"/>
</dbReference>
<dbReference type="AlphaFoldDB" id="A0A1J5RTH4"/>
<protein>
    <submittedName>
        <fullName evidence="5">Methyl-accepting chemotaxis protein 2</fullName>
    </submittedName>
</protein>